<proteinExistence type="predicted"/>
<sequence>MVATDAGLPAALSCRITSDRRSRASVTMPGRAPRVVDPTPGTVTDTLAAVSGLPTATAASTC</sequence>
<dbReference type="Proteomes" id="UP000048289">
    <property type="component" value="Unassembled WGS sequence"/>
</dbReference>
<protein>
    <submittedName>
        <fullName evidence="3">Uncharacterized protein</fullName>
    </submittedName>
</protein>
<dbReference type="AlphaFoldDB" id="A0A654U654"/>
<reference evidence="4 5" key="1">
    <citation type="submission" date="2015-03" db="EMBL/GenBank/DDBJ databases">
        <authorList>
            <consortium name="Pathogen Informatics"/>
        </authorList>
    </citation>
    <scope>NUCLEOTIDE SEQUENCE [LARGE SCALE GENOMIC DNA]</scope>
    <source>
        <strain evidence="3 4">C09601061</strain>
        <strain evidence="2 5">G09901357</strain>
    </source>
</reference>
<evidence type="ECO:0000256" key="1">
    <source>
        <dbReference type="SAM" id="MobiDB-lite"/>
    </source>
</evidence>
<organism evidence="3 4">
    <name type="scientific">Mycobacterium tuberculosis</name>
    <dbReference type="NCBI Taxonomy" id="1773"/>
    <lineage>
        <taxon>Bacteria</taxon>
        <taxon>Bacillati</taxon>
        <taxon>Actinomycetota</taxon>
        <taxon>Actinomycetes</taxon>
        <taxon>Mycobacteriales</taxon>
        <taxon>Mycobacteriaceae</taxon>
        <taxon>Mycobacterium</taxon>
        <taxon>Mycobacterium tuberculosis complex</taxon>
    </lineage>
</organism>
<accession>A0A654U654</accession>
<dbReference type="EMBL" id="CFOE01001323">
    <property type="protein sequence ID" value="CFE49874.1"/>
    <property type="molecule type" value="Genomic_DNA"/>
</dbReference>
<gene>
    <name evidence="3" type="ORF">ERS007657_03812</name>
    <name evidence="2" type="ORF">ERS007681_04712</name>
</gene>
<evidence type="ECO:0000313" key="4">
    <source>
        <dbReference type="Proteomes" id="UP000046680"/>
    </source>
</evidence>
<evidence type="ECO:0000313" key="3">
    <source>
        <dbReference type="EMBL" id="CFS05954.1"/>
    </source>
</evidence>
<feature type="region of interest" description="Disordered" evidence="1">
    <location>
        <begin position="18"/>
        <end position="40"/>
    </location>
</feature>
<evidence type="ECO:0000313" key="5">
    <source>
        <dbReference type="Proteomes" id="UP000048289"/>
    </source>
</evidence>
<dbReference type="EMBL" id="CGCX01002056">
    <property type="protein sequence ID" value="CFS05954.1"/>
    <property type="molecule type" value="Genomic_DNA"/>
</dbReference>
<dbReference type="Proteomes" id="UP000046680">
    <property type="component" value="Unassembled WGS sequence"/>
</dbReference>
<evidence type="ECO:0000313" key="2">
    <source>
        <dbReference type="EMBL" id="CFE49874.1"/>
    </source>
</evidence>
<name>A0A654U654_MYCTX</name>